<dbReference type="InParanoid" id="A0A7M7HE43"/>
<dbReference type="GO" id="GO:0007165">
    <property type="term" value="P:signal transduction"/>
    <property type="evidence" value="ECO:0007669"/>
    <property type="project" value="InterPro"/>
</dbReference>
<dbReference type="Proteomes" id="UP000007110">
    <property type="component" value="Unassembled WGS sequence"/>
</dbReference>
<keyword evidence="1" id="KW-0547">Nucleotide-binding</keyword>
<evidence type="ECO:0000259" key="4">
    <source>
        <dbReference type="PROSITE" id="PS50017"/>
    </source>
</evidence>
<dbReference type="PROSITE" id="PS50837">
    <property type="entry name" value="NACHT"/>
    <property type="match status" value="1"/>
</dbReference>
<proteinExistence type="predicted"/>
<accession>A0A7M7HE43</accession>
<dbReference type="AlphaFoldDB" id="A0A7M7HE43"/>
<sequence>MDGTIAIPNKPIAITRELPLDTITNSPERTEDTLEPDPDEHKDSSALVVAKEADHPKPLRNLTPKSGVTKTNAELSEDELRVLSTEIRSASEWRKLGKQLGLNQTDIKNLSKANGEGVTQCAFGVLKLWKKRFGNSAKERRILAAVISDLGRDDLYSAIIKNKLTGRIQSLEDSVKRWSDVLKVRYGGADFDTVESQHYMDIPVVYQDEDGNKTTLLSRHDVLNGQKGKKQLPLILLHGDAGCGKTTFLKRLARDWAEGNDLSHLSKVPLVLFLTLEELRRCRSIGEAVVRSLLFKESSATAGMVDEYLRMYPENSVLLVDGFDVSRSQGDLQATQTLRDQVKCQMIVTSRACLPESEDSIRKLISVEMQGIGFDQRSKFIGSFFGPDVVQGEELLQSIAGDDVLLSFCSRPMFLAIICQLWKNHAQLQDINTSSDIITSSLVLRFIGHEDVKDVVEGVSNVMSTLSRVALESIMTPGVHLSFKTMDLKDDDERECAELAERVGLIRCSPSTANDSTTHKEDREWSFIHPLVHEKCAAIGLASLHRSDPKGFEDIISAIGSIAECESMRYILTFASGESVEVAKRILRLLGDLAWKDPGSTLTAQELVLKCNFECHRNDALNRELQFSIRSLQIAAFINSFMVDVSFRYFILNSVREAENPVQIQKVKFIISSRIDMDYATACLQNGYFTSVPEFIFDMPKTFSPSREASRRLSDDVITPSLRCLMVSSIFSTRDFISNLHSSESLEELRGSDIDPKYIDLPAWCRNYPNLKTLSLSCIMYQDPRNMDDHRNSLKCLESVLCTLTSLEYLQLSNFFCSETMIQILIKVLQTLPKLSHIQAGPSGDQLHHYSEEVEETCGDVSEATIQSFTKATNKKSSSLKILQLSCFGNFEKLYQVLRSETGSRGRRGSELHYTSPSDENGYWVFKR</sequence>
<dbReference type="KEGG" id="spu:105436677"/>
<dbReference type="InterPro" id="IPR007111">
    <property type="entry name" value="NACHT_NTPase"/>
</dbReference>
<evidence type="ECO:0000313" key="7">
    <source>
        <dbReference type="Proteomes" id="UP000007110"/>
    </source>
</evidence>
<dbReference type="GeneID" id="105436677"/>
<feature type="region of interest" description="Disordered" evidence="3">
    <location>
        <begin position="17"/>
        <end position="73"/>
    </location>
</feature>
<dbReference type="PANTHER" id="PTHR24407:SF14">
    <property type="entry name" value="SIR2-LIKE DOMAIN-CONTAINING PROTEIN"/>
    <property type="match status" value="1"/>
</dbReference>
<dbReference type="SUPFAM" id="SSF52540">
    <property type="entry name" value="P-loop containing nucleoside triphosphate hydrolases"/>
    <property type="match status" value="1"/>
</dbReference>
<evidence type="ECO:0000256" key="2">
    <source>
        <dbReference type="ARBA" id="ARBA00022840"/>
    </source>
</evidence>
<keyword evidence="2" id="KW-0067">ATP-binding</keyword>
<dbReference type="PANTHER" id="PTHR24407">
    <property type="entry name" value="PROTEIN KINASE DOMAIN-CONTAINING PROTEIN"/>
    <property type="match status" value="1"/>
</dbReference>
<organism evidence="6 7">
    <name type="scientific">Strongylocentrotus purpuratus</name>
    <name type="common">Purple sea urchin</name>
    <dbReference type="NCBI Taxonomy" id="7668"/>
    <lineage>
        <taxon>Eukaryota</taxon>
        <taxon>Metazoa</taxon>
        <taxon>Echinodermata</taxon>
        <taxon>Eleutherozoa</taxon>
        <taxon>Echinozoa</taxon>
        <taxon>Echinoidea</taxon>
        <taxon>Euechinoidea</taxon>
        <taxon>Echinacea</taxon>
        <taxon>Camarodonta</taxon>
        <taxon>Echinidea</taxon>
        <taxon>Strongylocentrotidae</taxon>
        <taxon>Strongylocentrotus</taxon>
    </lineage>
</organism>
<reference evidence="6" key="2">
    <citation type="submission" date="2021-01" db="UniProtKB">
        <authorList>
            <consortium name="EnsemblMetazoa"/>
        </authorList>
    </citation>
    <scope>IDENTIFICATION</scope>
</reference>
<evidence type="ECO:0000256" key="3">
    <source>
        <dbReference type="SAM" id="MobiDB-lite"/>
    </source>
</evidence>
<dbReference type="EnsemblMetazoa" id="XM_011662499">
    <property type="protein sequence ID" value="XP_011660801"/>
    <property type="gene ID" value="LOC105436677"/>
</dbReference>
<feature type="compositionally biased region" description="Polar residues" evidence="3">
    <location>
        <begin position="63"/>
        <end position="73"/>
    </location>
</feature>
<dbReference type="PROSITE" id="PS50017">
    <property type="entry name" value="DEATH_DOMAIN"/>
    <property type="match status" value="1"/>
</dbReference>
<dbReference type="OrthoDB" id="120976at2759"/>
<dbReference type="CDD" id="cd01670">
    <property type="entry name" value="Death"/>
    <property type="match status" value="1"/>
</dbReference>
<evidence type="ECO:0000259" key="5">
    <source>
        <dbReference type="PROSITE" id="PS50837"/>
    </source>
</evidence>
<dbReference type="SUPFAM" id="SSF52047">
    <property type="entry name" value="RNI-like"/>
    <property type="match status" value="1"/>
</dbReference>
<dbReference type="Pfam" id="PF05729">
    <property type="entry name" value="NACHT"/>
    <property type="match status" value="1"/>
</dbReference>
<feature type="domain" description="NACHT" evidence="5">
    <location>
        <begin position="233"/>
        <end position="324"/>
    </location>
</feature>
<dbReference type="InterPro" id="IPR000488">
    <property type="entry name" value="Death_dom"/>
</dbReference>
<dbReference type="OMA" id="CSETMIQ"/>
<dbReference type="InterPro" id="IPR027417">
    <property type="entry name" value="P-loop_NTPase"/>
</dbReference>
<dbReference type="Gene3D" id="1.10.533.10">
    <property type="entry name" value="Death Domain, Fas"/>
    <property type="match status" value="1"/>
</dbReference>
<dbReference type="Gene3D" id="3.40.50.300">
    <property type="entry name" value="P-loop containing nucleotide triphosphate hydrolases"/>
    <property type="match status" value="1"/>
</dbReference>
<reference evidence="7" key="1">
    <citation type="submission" date="2015-02" db="EMBL/GenBank/DDBJ databases">
        <title>Genome sequencing for Strongylocentrotus purpuratus.</title>
        <authorList>
            <person name="Murali S."/>
            <person name="Liu Y."/>
            <person name="Vee V."/>
            <person name="English A."/>
            <person name="Wang M."/>
            <person name="Skinner E."/>
            <person name="Han Y."/>
            <person name="Muzny D.M."/>
            <person name="Worley K.C."/>
            <person name="Gibbs R.A."/>
        </authorList>
    </citation>
    <scope>NUCLEOTIDE SEQUENCE</scope>
</reference>
<dbReference type="InterPro" id="IPR011029">
    <property type="entry name" value="DEATH-like_dom_sf"/>
</dbReference>
<evidence type="ECO:0000256" key="1">
    <source>
        <dbReference type="ARBA" id="ARBA00022741"/>
    </source>
</evidence>
<dbReference type="RefSeq" id="XP_011660801.1">
    <property type="nucleotide sequence ID" value="XM_011662499.2"/>
</dbReference>
<dbReference type="InterPro" id="IPR032675">
    <property type="entry name" value="LRR_dom_sf"/>
</dbReference>
<keyword evidence="7" id="KW-1185">Reference proteome</keyword>
<dbReference type="Gene3D" id="3.80.10.10">
    <property type="entry name" value="Ribonuclease Inhibitor"/>
    <property type="match status" value="1"/>
</dbReference>
<dbReference type="SUPFAM" id="SSF47986">
    <property type="entry name" value="DEATH domain"/>
    <property type="match status" value="1"/>
</dbReference>
<dbReference type="GO" id="GO:0005524">
    <property type="term" value="F:ATP binding"/>
    <property type="evidence" value="ECO:0007669"/>
    <property type="project" value="UniProtKB-KW"/>
</dbReference>
<protein>
    <submittedName>
        <fullName evidence="6">Uncharacterized protein</fullName>
    </submittedName>
</protein>
<feature type="domain" description="Death" evidence="4">
    <location>
        <begin position="92"/>
        <end position="163"/>
    </location>
</feature>
<evidence type="ECO:0000313" key="6">
    <source>
        <dbReference type="EnsemblMetazoa" id="XP_011660801"/>
    </source>
</evidence>
<dbReference type="Pfam" id="PF00531">
    <property type="entry name" value="Death"/>
    <property type="match status" value="1"/>
</dbReference>
<name>A0A7M7HE43_STRPU</name>